<name>A0AAN5IA22_9BILA</name>
<feature type="compositionally biased region" description="Basic and acidic residues" evidence="2">
    <location>
        <begin position="261"/>
        <end position="275"/>
    </location>
</feature>
<organism evidence="3 4">
    <name type="scientific">Pristionchus mayeri</name>
    <dbReference type="NCBI Taxonomy" id="1317129"/>
    <lineage>
        <taxon>Eukaryota</taxon>
        <taxon>Metazoa</taxon>
        <taxon>Ecdysozoa</taxon>
        <taxon>Nematoda</taxon>
        <taxon>Chromadorea</taxon>
        <taxon>Rhabditida</taxon>
        <taxon>Rhabditina</taxon>
        <taxon>Diplogasteromorpha</taxon>
        <taxon>Diplogasteroidea</taxon>
        <taxon>Neodiplogasteridae</taxon>
        <taxon>Pristionchus</taxon>
    </lineage>
</organism>
<dbReference type="Proteomes" id="UP001328107">
    <property type="component" value="Unassembled WGS sequence"/>
</dbReference>
<feature type="compositionally biased region" description="Basic and acidic residues" evidence="2">
    <location>
        <begin position="361"/>
        <end position="371"/>
    </location>
</feature>
<dbReference type="EMBL" id="BTRK01000006">
    <property type="protein sequence ID" value="GMR58302.1"/>
    <property type="molecule type" value="Genomic_DNA"/>
</dbReference>
<evidence type="ECO:0000313" key="3">
    <source>
        <dbReference type="EMBL" id="GMR58302.1"/>
    </source>
</evidence>
<keyword evidence="1" id="KW-0175">Coiled coil</keyword>
<feature type="compositionally biased region" description="Basic and acidic residues" evidence="2">
    <location>
        <begin position="114"/>
        <end position="140"/>
    </location>
</feature>
<evidence type="ECO:0000256" key="2">
    <source>
        <dbReference type="SAM" id="MobiDB-lite"/>
    </source>
</evidence>
<comment type="caution">
    <text evidence="3">The sequence shown here is derived from an EMBL/GenBank/DDBJ whole genome shotgun (WGS) entry which is preliminary data.</text>
</comment>
<gene>
    <name evidence="3" type="ORF">PMAYCL1PPCAC_28497</name>
</gene>
<feature type="coiled-coil region" evidence="1">
    <location>
        <begin position="33"/>
        <end position="60"/>
    </location>
</feature>
<sequence length="371" mass="42216">ASARNLTEASAPAGGADENLPPGGGGRKDSEAVVRLEARVAELEKREKKQKAAHLELQKQFEHAIQIVTKLTERIAILEVEKGEKGGAGRRSCVESVVERTEYDEDPRHRRRLYSSDEEGREREREKERRGSRGREEKRPSGRRTSQGHELLGNEDRLRALERQMASNPMLRRQMFDAIDQDKYEYEYGERRRTTHSPIARRGAGMYDDDEYEQMAPSRGGTAPTQRWREQRERVTPPGGTGGRGGTSRKRTDNVTPSRRRVTERVTMERVHHFDDTDESYESEGGGYDGHGSDKRQTVAQTEYEEEIVSHEFPSLANVNGRGGGYGHKNQQQHHGGRGGPVITELDGSEDEMVKRRRQLRERMESRGGRK</sequence>
<protein>
    <submittedName>
        <fullName evidence="3">Uncharacterized protein</fullName>
    </submittedName>
</protein>
<keyword evidence="4" id="KW-1185">Reference proteome</keyword>
<feature type="region of interest" description="Disordered" evidence="2">
    <location>
        <begin position="1"/>
        <end position="32"/>
    </location>
</feature>
<dbReference type="AlphaFoldDB" id="A0AAN5IA22"/>
<feature type="region of interest" description="Disordered" evidence="2">
    <location>
        <begin position="190"/>
        <end position="371"/>
    </location>
</feature>
<evidence type="ECO:0000256" key="1">
    <source>
        <dbReference type="SAM" id="Coils"/>
    </source>
</evidence>
<evidence type="ECO:0000313" key="4">
    <source>
        <dbReference type="Proteomes" id="UP001328107"/>
    </source>
</evidence>
<accession>A0AAN5IA22</accession>
<reference evidence="4" key="1">
    <citation type="submission" date="2022-10" db="EMBL/GenBank/DDBJ databases">
        <title>Genome assembly of Pristionchus species.</title>
        <authorList>
            <person name="Yoshida K."/>
            <person name="Sommer R.J."/>
        </authorList>
    </citation>
    <scope>NUCLEOTIDE SEQUENCE [LARGE SCALE GENOMIC DNA]</scope>
    <source>
        <strain evidence="4">RS5460</strain>
    </source>
</reference>
<proteinExistence type="predicted"/>
<feature type="non-terminal residue" evidence="3">
    <location>
        <position position="1"/>
    </location>
</feature>
<feature type="region of interest" description="Disordered" evidence="2">
    <location>
        <begin position="85"/>
        <end position="156"/>
    </location>
</feature>